<organism evidence="2 3">
    <name type="scientific">Pleurodeles waltl</name>
    <name type="common">Iberian ribbed newt</name>
    <dbReference type="NCBI Taxonomy" id="8319"/>
    <lineage>
        <taxon>Eukaryota</taxon>
        <taxon>Metazoa</taxon>
        <taxon>Chordata</taxon>
        <taxon>Craniata</taxon>
        <taxon>Vertebrata</taxon>
        <taxon>Euteleostomi</taxon>
        <taxon>Amphibia</taxon>
        <taxon>Batrachia</taxon>
        <taxon>Caudata</taxon>
        <taxon>Salamandroidea</taxon>
        <taxon>Salamandridae</taxon>
        <taxon>Pleurodelinae</taxon>
        <taxon>Pleurodeles</taxon>
    </lineage>
</organism>
<comment type="caution">
    <text evidence="2">The sequence shown here is derived from an EMBL/GenBank/DDBJ whole genome shotgun (WGS) entry which is preliminary data.</text>
</comment>
<dbReference type="EMBL" id="JANPWB010000012">
    <property type="protein sequence ID" value="KAJ1115098.1"/>
    <property type="molecule type" value="Genomic_DNA"/>
</dbReference>
<feature type="compositionally biased region" description="Basic and acidic residues" evidence="1">
    <location>
        <begin position="87"/>
        <end position="99"/>
    </location>
</feature>
<dbReference type="AlphaFoldDB" id="A0AAV7NL49"/>
<evidence type="ECO:0000313" key="2">
    <source>
        <dbReference type="EMBL" id="KAJ1115098.1"/>
    </source>
</evidence>
<feature type="region of interest" description="Disordered" evidence="1">
    <location>
        <begin position="166"/>
        <end position="200"/>
    </location>
</feature>
<proteinExistence type="predicted"/>
<name>A0AAV7NL49_PLEWA</name>
<feature type="region of interest" description="Disordered" evidence="1">
    <location>
        <begin position="1"/>
        <end position="99"/>
    </location>
</feature>
<sequence length="200" mass="21904">MGPVPKDVEKRVVVAKMAAPNRANKSRRQQAKRDNTTAPKGVSRPPKGMKAKGGGCAATPRGGGWSDSMEQDSREEYEEGPGANTAVRDKKEDNKRDRHRPWVERSIENFLNAFRTQYICGEIPGRETTGSVAEINLSLVRSKKSLNDACPQLVLGMLYGRDTGVQARQGQERADNGTTKGLQQTASALAAREVRSTTHR</sequence>
<evidence type="ECO:0000256" key="1">
    <source>
        <dbReference type="SAM" id="MobiDB-lite"/>
    </source>
</evidence>
<reference evidence="2" key="1">
    <citation type="journal article" date="2022" name="bioRxiv">
        <title>Sequencing and chromosome-scale assembly of the giantPleurodeles waltlgenome.</title>
        <authorList>
            <person name="Brown T."/>
            <person name="Elewa A."/>
            <person name="Iarovenko S."/>
            <person name="Subramanian E."/>
            <person name="Araus A.J."/>
            <person name="Petzold A."/>
            <person name="Susuki M."/>
            <person name="Suzuki K.-i.T."/>
            <person name="Hayashi T."/>
            <person name="Toyoda A."/>
            <person name="Oliveira C."/>
            <person name="Osipova E."/>
            <person name="Leigh N.D."/>
            <person name="Simon A."/>
            <person name="Yun M.H."/>
        </authorList>
    </citation>
    <scope>NUCLEOTIDE SEQUENCE</scope>
    <source>
        <strain evidence="2">20211129_DDA</strain>
        <tissue evidence="2">Liver</tissue>
    </source>
</reference>
<feature type="compositionally biased region" description="Gly residues" evidence="1">
    <location>
        <begin position="51"/>
        <end position="65"/>
    </location>
</feature>
<protein>
    <submittedName>
        <fullName evidence="2">Uncharacterized protein</fullName>
    </submittedName>
</protein>
<evidence type="ECO:0000313" key="3">
    <source>
        <dbReference type="Proteomes" id="UP001066276"/>
    </source>
</evidence>
<feature type="compositionally biased region" description="Polar residues" evidence="1">
    <location>
        <begin position="176"/>
        <end position="187"/>
    </location>
</feature>
<keyword evidence="3" id="KW-1185">Reference proteome</keyword>
<gene>
    <name evidence="2" type="ORF">NDU88_003326</name>
</gene>
<feature type="compositionally biased region" description="Basic and acidic residues" evidence="1">
    <location>
        <begin position="1"/>
        <end position="12"/>
    </location>
</feature>
<dbReference type="Proteomes" id="UP001066276">
    <property type="component" value="Chromosome 8"/>
</dbReference>
<feature type="compositionally biased region" description="Acidic residues" evidence="1">
    <location>
        <begin position="69"/>
        <end position="79"/>
    </location>
</feature>
<accession>A0AAV7NL49</accession>